<dbReference type="EMBL" id="MZGW01000005">
    <property type="protein sequence ID" value="OPJ55419.1"/>
    <property type="molecule type" value="Genomic_DNA"/>
</dbReference>
<keyword evidence="4" id="KW-1185">Reference proteome</keyword>
<dbReference type="SUPFAM" id="SSF48452">
    <property type="entry name" value="TPR-like"/>
    <property type="match status" value="1"/>
</dbReference>
<accession>A0A1V4I6B7</accession>
<dbReference type="Proteomes" id="UP000190140">
    <property type="component" value="Unassembled WGS sequence"/>
</dbReference>
<evidence type="ECO:0000256" key="2">
    <source>
        <dbReference type="SAM" id="Phobius"/>
    </source>
</evidence>
<dbReference type="STRING" id="29349.CLOTH_14770"/>
<evidence type="ECO:0000313" key="3">
    <source>
        <dbReference type="EMBL" id="OPJ55419.1"/>
    </source>
</evidence>
<feature type="transmembrane region" description="Helical" evidence="2">
    <location>
        <begin position="5"/>
        <end position="22"/>
    </location>
</feature>
<protein>
    <submittedName>
        <fullName evidence="3">Tetratricopeptide repeat protein</fullName>
    </submittedName>
</protein>
<proteinExistence type="predicted"/>
<organism evidence="3 4">
    <name type="scientific">Alkalithermobacter paradoxus</name>
    <dbReference type="NCBI Taxonomy" id="29349"/>
    <lineage>
        <taxon>Bacteria</taxon>
        <taxon>Bacillati</taxon>
        <taxon>Bacillota</taxon>
        <taxon>Clostridia</taxon>
        <taxon>Peptostreptococcales</taxon>
        <taxon>Tepidibacteraceae</taxon>
        <taxon>Alkalithermobacter</taxon>
    </lineage>
</organism>
<reference evidence="3 4" key="1">
    <citation type="submission" date="2017-03" db="EMBL/GenBank/DDBJ databases">
        <title>Genome sequence of Clostridium thermoalcaliphilum DSM 7309.</title>
        <authorList>
            <person name="Poehlein A."/>
            <person name="Daniel R."/>
        </authorList>
    </citation>
    <scope>NUCLEOTIDE SEQUENCE [LARGE SCALE GENOMIC DNA]</scope>
    <source>
        <strain evidence="3 4">DSM 7309</strain>
    </source>
</reference>
<dbReference type="PROSITE" id="PS50005">
    <property type="entry name" value="TPR"/>
    <property type="match status" value="1"/>
</dbReference>
<dbReference type="RefSeq" id="WP_079412640.1">
    <property type="nucleotide sequence ID" value="NZ_MZGW01000005.1"/>
</dbReference>
<evidence type="ECO:0000256" key="1">
    <source>
        <dbReference type="PROSITE-ProRule" id="PRU00339"/>
    </source>
</evidence>
<keyword evidence="2" id="KW-0472">Membrane</keyword>
<keyword evidence="2" id="KW-0812">Transmembrane</keyword>
<gene>
    <name evidence="3" type="ORF">CLOTH_14770</name>
</gene>
<feature type="transmembrane region" description="Helical" evidence="2">
    <location>
        <begin position="28"/>
        <end position="45"/>
    </location>
</feature>
<dbReference type="Gene3D" id="1.25.40.10">
    <property type="entry name" value="Tetratricopeptide repeat domain"/>
    <property type="match status" value="1"/>
</dbReference>
<comment type="caution">
    <text evidence="3">The sequence shown here is derived from an EMBL/GenBank/DDBJ whole genome shotgun (WGS) entry which is preliminary data.</text>
</comment>
<dbReference type="SMART" id="SM00028">
    <property type="entry name" value="TPR"/>
    <property type="match status" value="2"/>
</dbReference>
<keyword evidence="2" id="KW-1133">Transmembrane helix</keyword>
<dbReference type="OrthoDB" id="1750107at2"/>
<dbReference type="Pfam" id="PF13181">
    <property type="entry name" value="TPR_8"/>
    <property type="match status" value="1"/>
</dbReference>
<dbReference type="AlphaFoldDB" id="A0A1V4I6B7"/>
<sequence>MKRVLINRLIYLIIVSIMIFAVFEKKYYLILIPLLAWFIVERYFWKNFYQGKRLMSKLQYKSAADKFEAFLKDLEMKPWLNNLRFFNYGVYTHNLKAKSYNNIGICYLESRLFNKAEDYFKKSLDEDKDFCIPYYNLAIVELIKDNEEKAFENLKKSIKLGYNKVKMAQLKGFVIMNYKNGRK</sequence>
<dbReference type="InterPro" id="IPR019734">
    <property type="entry name" value="TPR_rpt"/>
</dbReference>
<feature type="repeat" description="TPR" evidence="1">
    <location>
        <begin position="97"/>
        <end position="130"/>
    </location>
</feature>
<evidence type="ECO:0000313" key="4">
    <source>
        <dbReference type="Proteomes" id="UP000190140"/>
    </source>
</evidence>
<keyword evidence="1" id="KW-0802">TPR repeat</keyword>
<dbReference type="InterPro" id="IPR011990">
    <property type="entry name" value="TPR-like_helical_dom_sf"/>
</dbReference>
<name>A0A1V4I6B7_9FIRM</name>